<dbReference type="InterPro" id="IPR050259">
    <property type="entry name" value="SDR"/>
</dbReference>
<dbReference type="InterPro" id="IPR036291">
    <property type="entry name" value="NAD(P)-bd_dom_sf"/>
</dbReference>
<dbReference type="PANTHER" id="PTHR42879:SF2">
    <property type="entry name" value="3-OXOACYL-[ACYL-CARRIER-PROTEIN] REDUCTASE FABG"/>
    <property type="match status" value="1"/>
</dbReference>
<dbReference type="Pfam" id="PF13561">
    <property type="entry name" value="adh_short_C2"/>
    <property type="match status" value="1"/>
</dbReference>
<comment type="similarity">
    <text evidence="1">Belongs to the short-chain dehydrogenases/reductases (SDR) family.</text>
</comment>
<dbReference type="AlphaFoldDB" id="A0A375CD81"/>
<name>A0A375CD81_9BURK</name>
<dbReference type="SUPFAM" id="SSF51735">
    <property type="entry name" value="NAD(P)-binding Rossmann-fold domains"/>
    <property type="match status" value="1"/>
</dbReference>
<dbReference type="PRINTS" id="PR00080">
    <property type="entry name" value="SDRFAMILY"/>
</dbReference>
<dbReference type="InterPro" id="IPR020904">
    <property type="entry name" value="Sc_DH/Rdtase_CS"/>
</dbReference>
<reference evidence="2" key="1">
    <citation type="submission" date="2018-01" db="EMBL/GenBank/DDBJ databases">
        <authorList>
            <person name="Clerissi C."/>
        </authorList>
    </citation>
    <scope>NUCLEOTIDE SEQUENCE</scope>
    <source>
        <strain evidence="2">Cupriavidus sp. LMG 19464</strain>
    </source>
</reference>
<evidence type="ECO:0000256" key="1">
    <source>
        <dbReference type="ARBA" id="ARBA00006484"/>
    </source>
</evidence>
<dbReference type="EMBL" id="OFSQ01000038">
    <property type="protein sequence ID" value="SOY67828.1"/>
    <property type="molecule type" value="Genomic_DNA"/>
</dbReference>
<sequence>MNNLLSLSERVMLVTGAGQGVGRQIALHAAAQDAEGVVVNDYFLDRAEAVAEEIRAAGGRAIAVQADVTSHESVQAMFARAREAYGRVDVLVNNAGNAGATPNADARKPFWETGPDAWNSFIGVNFYGVIHCTAAAIPDMIARQSGRIITIISDAGRMGEANLEVYSGAKAGAAGFMRGVARAMGRYHVTANCVAISATMTPAIEERLKADPERTKKIMEKYVIRRPGRPNDVANMVTFLASDASSWITGQTYPVNGGFSFAL</sequence>
<dbReference type="Gene3D" id="3.40.50.720">
    <property type="entry name" value="NAD(P)-binding Rossmann-like Domain"/>
    <property type="match status" value="1"/>
</dbReference>
<dbReference type="InterPro" id="IPR002347">
    <property type="entry name" value="SDR_fam"/>
</dbReference>
<dbReference type="CDD" id="cd05233">
    <property type="entry name" value="SDR_c"/>
    <property type="match status" value="1"/>
</dbReference>
<dbReference type="GO" id="GO:0032787">
    <property type="term" value="P:monocarboxylic acid metabolic process"/>
    <property type="evidence" value="ECO:0007669"/>
    <property type="project" value="UniProtKB-ARBA"/>
</dbReference>
<dbReference type="RefSeq" id="WP_116359154.1">
    <property type="nucleotide sequence ID" value="NZ_JABTYD010000054.1"/>
</dbReference>
<accession>A0A375CD81</accession>
<dbReference type="PANTHER" id="PTHR42879">
    <property type="entry name" value="3-OXOACYL-(ACYL-CARRIER-PROTEIN) REDUCTASE"/>
    <property type="match status" value="1"/>
</dbReference>
<comment type="caution">
    <text evidence="2">The sequence shown here is derived from an EMBL/GenBank/DDBJ whole genome shotgun (WGS) entry which is preliminary data.</text>
</comment>
<dbReference type="OrthoDB" id="9806974at2"/>
<organism evidence="2">
    <name type="scientific">Cupriavidus taiwanensis</name>
    <dbReference type="NCBI Taxonomy" id="164546"/>
    <lineage>
        <taxon>Bacteria</taxon>
        <taxon>Pseudomonadati</taxon>
        <taxon>Pseudomonadota</taxon>
        <taxon>Betaproteobacteria</taxon>
        <taxon>Burkholderiales</taxon>
        <taxon>Burkholderiaceae</taxon>
        <taxon>Cupriavidus</taxon>
    </lineage>
</organism>
<evidence type="ECO:0000313" key="2">
    <source>
        <dbReference type="EMBL" id="SOY67828.1"/>
    </source>
</evidence>
<dbReference type="Proteomes" id="UP000256780">
    <property type="component" value="Chromosome CBM2587_b"/>
</dbReference>
<dbReference type="PROSITE" id="PS00061">
    <property type="entry name" value="ADH_SHORT"/>
    <property type="match status" value="1"/>
</dbReference>
<proteinExistence type="inferred from homology"/>
<dbReference type="FunFam" id="3.40.50.720:FF:000084">
    <property type="entry name" value="Short-chain dehydrogenase reductase"/>
    <property type="match status" value="1"/>
</dbReference>
<gene>
    <name evidence="2" type="ORF">CBM2587_B90278</name>
</gene>
<protein>
    <submittedName>
        <fullName evidence="2">3-oxoacyl-(Acyl-carrier protein) reductase</fullName>
    </submittedName>
</protein>
<dbReference type="PRINTS" id="PR00081">
    <property type="entry name" value="GDHRDH"/>
</dbReference>